<accession>A0A7J5YWV7</accession>
<organism evidence="2 3">
    <name type="scientific">Dissostichus mawsoni</name>
    <name type="common">Antarctic cod</name>
    <dbReference type="NCBI Taxonomy" id="36200"/>
    <lineage>
        <taxon>Eukaryota</taxon>
        <taxon>Metazoa</taxon>
        <taxon>Chordata</taxon>
        <taxon>Craniata</taxon>
        <taxon>Vertebrata</taxon>
        <taxon>Euteleostomi</taxon>
        <taxon>Actinopterygii</taxon>
        <taxon>Neopterygii</taxon>
        <taxon>Teleostei</taxon>
        <taxon>Neoteleostei</taxon>
        <taxon>Acanthomorphata</taxon>
        <taxon>Eupercaria</taxon>
        <taxon>Perciformes</taxon>
        <taxon>Notothenioidei</taxon>
        <taxon>Nototheniidae</taxon>
        <taxon>Dissostichus</taxon>
    </lineage>
</organism>
<dbReference type="EMBL" id="JAAKFY010000008">
    <property type="protein sequence ID" value="KAF3854084.1"/>
    <property type="molecule type" value="Genomic_DNA"/>
</dbReference>
<feature type="compositionally biased region" description="Polar residues" evidence="1">
    <location>
        <begin position="125"/>
        <end position="140"/>
    </location>
</feature>
<feature type="region of interest" description="Disordered" evidence="1">
    <location>
        <begin position="153"/>
        <end position="172"/>
    </location>
</feature>
<proteinExistence type="predicted"/>
<dbReference type="Proteomes" id="UP000518266">
    <property type="component" value="Unassembled WGS sequence"/>
</dbReference>
<evidence type="ECO:0000313" key="2">
    <source>
        <dbReference type="EMBL" id="KAF3854084.1"/>
    </source>
</evidence>
<reference evidence="2 3" key="1">
    <citation type="submission" date="2020-03" db="EMBL/GenBank/DDBJ databases">
        <title>Dissostichus mawsoni Genome sequencing and assembly.</title>
        <authorList>
            <person name="Park H."/>
        </authorList>
    </citation>
    <scope>NUCLEOTIDE SEQUENCE [LARGE SCALE GENOMIC DNA]</scope>
    <source>
        <strain evidence="2">DM0001</strain>
        <tissue evidence="2">Muscle</tissue>
    </source>
</reference>
<sequence>LRWSELISIIRPLQGKPASSFECKPNKHRDLNTSAAGERNGPHPPGPMRSTQANPPHPGKARLHRARPGCRLAYGPGPACQAAANTQGAELFVYSGYPRCISRAAVRSPPCLVSGINRRHKEKSTQSLATPSPSPQQSRGNPLKAAVEGGERREVFPGGESGTFPISHKNGL</sequence>
<comment type="caution">
    <text evidence="2">The sequence shown here is derived from an EMBL/GenBank/DDBJ whole genome shotgun (WGS) entry which is preliminary data.</text>
</comment>
<name>A0A7J5YWV7_DISMA</name>
<keyword evidence="3" id="KW-1185">Reference proteome</keyword>
<feature type="compositionally biased region" description="Basic residues" evidence="1">
    <location>
        <begin position="59"/>
        <end position="68"/>
    </location>
</feature>
<feature type="non-terminal residue" evidence="2">
    <location>
        <position position="172"/>
    </location>
</feature>
<evidence type="ECO:0000256" key="1">
    <source>
        <dbReference type="SAM" id="MobiDB-lite"/>
    </source>
</evidence>
<protein>
    <submittedName>
        <fullName evidence="2">Uncharacterized protein</fullName>
    </submittedName>
</protein>
<feature type="region of interest" description="Disordered" evidence="1">
    <location>
        <begin position="116"/>
        <end position="148"/>
    </location>
</feature>
<gene>
    <name evidence="2" type="ORF">F7725_014772</name>
</gene>
<feature type="region of interest" description="Disordered" evidence="1">
    <location>
        <begin position="18"/>
        <end position="70"/>
    </location>
</feature>
<dbReference type="AlphaFoldDB" id="A0A7J5YWV7"/>
<evidence type="ECO:0000313" key="3">
    <source>
        <dbReference type="Proteomes" id="UP000518266"/>
    </source>
</evidence>